<reference evidence="2" key="1">
    <citation type="journal article" date="2019" name="Int. J. Syst. Evol. Microbiol.">
        <title>The Global Catalogue of Microorganisms (GCM) 10K type strain sequencing project: providing services to taxonomists for standard genome sequencing and annotation.</title>
        <authorList>
            <consortium name="The Broad Institute Genomics Platform"/>
            <consortium name="The Broad Institute Genome Sequencing Center for Infectious Disease"/>
            <person name="Wu L."/>
            <person name="Ma J."/>
        </authorList>
    </citation>
    <scope>NUCLEOTIDE SEQUENCE [LARGE SCALE GENOMIC DNA]</scope>
    <source>
        <strain evidence="2">JCM 13501</strain>
    </source>
</reference>
<evidence type="ECO:0000313" key="1">
    <source>
        <dbReference type="EMBL" id="GGM26366.1"/>
    </source>
</evidence>
<name>A0ABQ2H1M4_9PSED</name>
<sequence length="117" mass="13066">MAQVKSVTSTSQELIVALQQMHPDICWGEWPLGDYDQYAEADAPDILVTFNSVEKELEGLADPYSTIYGEHCEPSQWGLSEVAAQLIQAHNKVFVAKYPNCDGPKLRALMQIEQHTS</sequence>
<accession>A0ABQ2H1M4</accession>
<gene>
    <name evidence="1" type="ORF">GCM10009425_41270</name>
</gene>
<proteinExistence type="predicted"/>
<dbReference type="RefSeq" id="WP_188868015.1">
    <property type="nucleotide sequence ID" value="NZ_BMNW01000011.1"/>
</dbReference>
<comment type="caution">
    <text evidence="1">The sequence shown here is derived from an EMBL/GenBank/DDBJ whole genome shotgun (WGS) entry which is preliminary data.</text>
</comment>
<keyword evidence="2" id="KW-1185">Reference proteome</keyword>
<protein>
    <recommendedName>
        <fullName evidence="3">DUF2591 domain-containing protein</fullName>
    </recommendedName>
</protein>
<dbReference type="Proteomes" id="UP000616499">
    <property type="component" value="Unassembled WGS sequence"/>
</dbReference>
<dbReference type="EMBL" id="BMNW01000011">
    <property type="protein sequence ID" value="GGM26366.1"/>
    <property type="molecule type" value="Genomic_DNA"/>
</dbReference>
<evidence type="ECO:0000313" key="2">
    <source>
        <dbReference type="Proteomes" id="UP000616499"/>
    </source>
</evidence>
<organism evidence="1 2">
    <name type="scientific">Pseudomonas asuensis</name>
    <dbReference type="NCBI Taxonomy" id="1825787"/>
    <lineage>
        <taxon>Bacteria</taxon>
        <taxon>Pseudomonadati</taxon>
        <taxon>Pseudomonadota</taxon>
        <taxon>Gammaproteobacteria</taxon>
        <taxon>Pseudomonadales</taxon>
        <taxon>Pseudomonadaceae</taxon>
        <taxon>Pseudomonas</taxon>
    </lineage>
</organism>
<evidence type="ECO:0008006" key="3">
    <source>
        <dbReference type="Google" id="ProtNLM"/>
    </source>
</evidence>